<sequence length="300" mass="33037">MNLIDLEAFVSVVDHGSVVAAAAGLHLTQSAVTRRIQNLEDALGMPLLDRQTRPMRPTRAGQETYEFAKPVLSSVNDLKTGIMNGGEPSGNFRFGMPRGLGDLAIGSPIRCLRTEFPKLQIQAFVQWSTVLLERLANRTLDAAVVLIPEGVVPPSSLVAECIGTEPLSIVAAKTKRLPQSIDFEELSAESWVLNPHGCGSRQLLEVAFLQRGLPFVSAVEAEGYELQFSLVAEGIGLGLAMPQVFYSSPLRKQLKLVDVKDFTPRQNIWLLHSRHIGRLAPAVRCVRDMVIQYLRYKGRQ</sequence>
<dbReference type="InterPro" id="IPR036388">
    <property type="entry name" value="WH-like_DNA-bd_sf"/>
</dbReference>
<dbReference type="SUPFAM" id="SSF46785">
    <property type="entry name" value="Winged helix' DNA-binding domain"/>
    <property type="match status" value="1"/>
</dbReference>
<name>A0A7W7ZTI7_9BACT</name>
<reference evidence="6 7" key="1">
    <citation type="submission" date="2020-08" db="EMBL/GenBank/DDBJ databases">
        <title>Genomic Encyclopedia of Type Strains, Phase IV (KMG-V): Genome sequencing to study the core and pangenomes of soil and plant-associated prokaryotes.</title>
        <authorList>
            <person name="Whitman W."/>
        </authorList>
    </citation>
    <scope>NUCLEOTIDE SEQUENCE [LARGE SCALE GENOMIC DNA]</scope>
    <source>
        <strain evidence="6 7">X5P3</strain>
    </source>
</reference>
<dbReference type="GO" id="GO:0000976">
    <property type="term" value="F:transcription cis-regulatory region binding"/>
    <property type="evidence" value="ECO:0007669"/>
    <property type="project" value="TreeGrafter"/>
</dbReference>
<keyword evidence="3 6" id="KW-0238">DNA-binding</keyword>
<proteinExistence type="inferred from homology"/>
<dbReference type="PANTHER" id="PTHR30126:SF39">
    <property type="entry name" value="HTH-TYPE TRANSCRIPTIONAL REGULATOR CYSL"/>
    <property type="match status" value="1"/>
</dbReference>
<evidence type="ECO:0000256" key="1">
    <source>
        <dbReference type="ARBA" id="ARBA00009437"/>
    </source>
</evidence>
<gene>
    <name evidence="6" type="ORF">HDF15_004185</name>
</gene>
<dbReference type="RefSeq" id="WP_184258837.1">
    <property type="nucleotide sequence ID" value="NZ_JACHIO010000020.1"/>
</dbReference>
<organism evidence="6 7">
    <name type="scientific">Granulicella mallensis</name>
    <dbReference type="NCBI Taxonomy" id="940614"/>
    <lineage>
        <taxon>Bacteria</taxon>
        <taxon>Pseudomonadati</taxon>
        <taxon>Acidobacteriota</taxon>
        <taxon>Terriglobia</taxon>
        <taxon>Terriglobales</taxon>
        <taxon>Acidobacteriaceae</taxon>
        <taxon>Granulicella</taxon>
    </lineage>
</organism>
<dbReference type="InterPro" id="IPR036390">
    <property type="entry name" value="WH_DNA-bd_sf"/>
</dbReference>
<comment type="similarity">
    <text evidence="1">Belongs to the LysR transcriptional regulatory family.</text>
</comment>
<dbReference type="Pfam" id="PF00126">
    <property type="entry name" value="HTH_1"/>
    <property type="match status" value="1"/>
</dbReference>
<keyword evidence="4" id="KW-0804">Transcription</keyword>
<dbReference type="Proteomes" id="UP000584867">
    <property type="component" value="Unassembled WGS sequence"/>
</dbReference>
<evidence type="ECO:0000313" key="7">
    <source>
        <dbReference type="Proteomes" id="UP000584867"/>
    </source>
</evidence>
<evidence type="ECO:0000256" key="2">
    <source>
        <dbReference type="ARBA" id="ARBA00023015"/>
    </source>
</evidence>
<dbReference type="EMBL" id="JACHIO010000020">
    <property type="protein sequence ID" value="MBB5065815.1"/>
    <property type="molecule type" value="Genomic_DNA"/>
</dbReference>
<dbReference type="CDD" id="cd05466">
    <property type="entry name" value="PBP2_LTTR_substrate"/>
    <property type="match status" value="1"/>
</dbReference>
<dbReference type="SUPFAM" id="SSF53850">
    <property type="entry name" value="Periplasmic binding protein-like II"/>
    <property type="match status" value="1"/>
</dbReference>
<dbReference type="Gene3D" id="1.10.10.10">
    <property type="entry name" value="Winged helix-like DNA-binding domain superfamily/Winged helix DNA-binding domain"/>
    <property type="match status" value="1"/>
</dbReference>
<evidence type="ECO:0000313" key="6">
    <source>
        <dbReference type="EMBL" id="MBB5065815.1"/>
    </source>
</evidence>
<dbReference type="InterPro" id="IPR000847">
    <property type="entry name" value="LysR_HTH_N"/>
</dbReference>
<dbReference type="PRINTS" id="PR00039">
    <property type="entry name" value="HTHLYSR"/>
</dbReference>
<dbReference type="InterPro" id="IPR005119">
    <property type="entry name" value="LysR_subst-bd"/>
</dbReference>
<dbReference type="PROSITE" id="PS50931">
    <property type="entry name" value="HTH_LYSR"/>
    <property type="match status" value="1"/>
</dbReference>
<dbReference type="PANTHER" id="PTHR30126">
    <property type="entry name" value="HTH-TYPE TRANSCRIPTIONAL REGULATOR"/>
    <property type="match status" value="1"/>
</dbReference>
<evidence type="ECO:0000256" key="4">
    <source>
        <dbReference type="ARBA" id="ARBA00023163"/>
    </source>
</evidence>
<feature type="domain" description="HTH lysR-type" evidence="5">
    <location>
        <begin position="1"/>
        <end position="58"/>
    </location>
</feature>
<accession>A0A7W7ZTI7</accession>
<evidence type="ECO:0000259" key="5">
    <source>
        <dbReference type="PROSITE" id="PS50931"/>
    </source>
</evidence>
<dbReference type="FunFam" id="1.10.10.10:FF:000001">
    <property type="entry name" value="LysR family transcriptional regulator"/>
    <property type="match status" value="1"/>
</dbReference>
<evidence type="ECO:0000256" key="3">
    <source>
        <dbReference type="ARBA" id="ARBA00023125"/>
    </source>
</evidence>
<dbReference type="Pfam" id="PF03466">
    <property type="entry name" value="LysR_substrate"/>
    <property type="match status" value="1"/>
</dbReference>
<dbReference type="AlphaFoldDB" id="A0A7W7ZTI7"/>
<dbReference type="Gene3D" id="3.40.190.290">
    <property type="match status" value="1"/>
</dbReference>
<keyword evidence="2" id="KW-0805">Transcription regulation</keyword>
<protein>
    <submittedName>
        <fullName evidence="6">DNA-binding transcriptional LysR family regulator</fullName>
    </submittedName>
</protein>
<dbReference type="GO" id="GO:0003700">
    <property type="term" value="F:DNA-binding transcription factor activity"/>
    <property type="evidence" value="ECO:0007669"/>
    <property type="project" value="InterPro"/>
</dbReference>
<comment type="caution">
    <text evidence="6">The sequence shown here is derived from an EMBL/GenBank/DDBJ whole genome shotgun (WGS) entry which is preliminary data.</text>
</comment>